<reference evidence="1" key="1">
    <citation type="journal article" date="2023" name="Int. J. Syst. Evol. Microbiol.">
        <title>Collibacillus ludicampi gen. nov., sp. nov., a new soil bacterium of the family Alicyclobacillaceae.</title>
        <authorList>
            <person name="Jojima T."/>
            <person name="Ioku Y."/>
            <person name="Fukuta Y."/>
            <person name="Shirasaka N."/>
            <person name="Matsumura Y."/>
            <person name="Mori M."/>
        </authorList>
    </citation>
    <scope>NUCLEOTIDE SEQUENCE</scope>
    <source>
        <strain evidence="1">TP075</strain>
    </source>
</reference>
<proteinExistence type="predicted"/>
<gene>
    <name evidence="1" type="ORF">DNHGIG_18110</name>
</gene>
<accession>A0AAV4LEM9</accession>
<evidence type="ECO:0000313" key="2">
    <source>
        <dbReference type="Proteomes" id="UP001057291"/>
    </source>
</evidence>
<dbReference type="EMBL" id="BOQE01000001">
    <property type="protein sequence ID" value="GIM46262.1"/>
    <property type="molecule type" value="Genomic_DNA"/>
</dbReference>
<dbReference type="Proteomes" id="UP001057291">
    <property type="component" value="Unassembled WGS sequence"/>
</dbReference>
<organism evidence="1 2">
    <name type="scientific">Collibacillus ludicampi</name>
    <dbReference type="NCBI Taxonomy" id="2771369"/>
    <lineage>
        <taxon>Bacteria</taxon>
        <taxon>Bacillati</taxon>
        <taxon>Bacillota</taxon>
        <taxon>Bacilli</taxon>
        <taxon>Bacillales</taxon>
        <taxon>Alicyclobacillaceae</taxon>
        <taxon>Collibacillus</taxon>
    </lineage>
</organism>
<sequence length="255" mass="29412">MYARALLLRNCGRYTLVRSDFGSDYITCRFVSEESLYAGLTREQARKFGRIEPNMGADFAKAYDISAYPVWFTPGVFIHSLDKEFDVVHTGRLKYNVIEEARPSTSESIVYDKKGEWKSGSRNNLATFGSIESVLPNQLLYTIGISEDKELLSRYQRQDVYLMGKKRTMFEVVDVSEVTSLEEEEFQETVPVQVQMNQLNQYASYTILDVNARYFLVEGTSLKCWRVNTHLLGKPFTKYLPGVFVERAEELFSKK</sequence>
<keyword evidence="2" id="KW-1185">Reference proteome</keyword>
<dbReference type="RefSeq" id="WP_282199388.1">
    <property type="nucleotide sequence ID" value="NZ_BOQE01000001.1"/>
</dbReference>
<dbReference type="AlphaFoldDB" id="A0AAV4LEM9"/>
<protein>
    <submittedName>
        <fullName evidence="1">Uncharacterized protein</fullName>
    </submittedName>
</protein>
<comment type="caution">
    <text evidence="1">The sequence shown here is derived from an EMBL/GenBank/DDBJ whole genome shotgun (WGS) entry which is preliminary data.</text>
</comment>
<evidence type="ECO:0000313" key="1">
    <source>
        <dbReference type="EMBL" id="GIM46262.1"/>
    </source>
</evidence>
<name>A0AAV4LEM9_9BACL</name>